<protein>
    <recommendedName>
        <fullName evidence="4">Secreted protein</fullName>
    </recommendedName>
</protein>
<evidence type="ECO:0008006" key="4">
    <source>
        <dbReference type="Google" id="ProtNLM"/>
    </source>
</evidence>
<sequence length="73" mass="8240">MWLYSIHFEPRARVGHARCCLVILCLNSCVSSGGFGQWTTMQLKVRSRRTCRGSATPNFNWRETVAACLTLSC</sequence>
<organism evidence="2 3">
    <name type="scientific">Armillaria novae-zelandiae</name>
    <dbReference type="NCBI Taxonomy" id="153914"/>
    <lineage>
        <taxon>Eukaryota</taxon>
        <taxon>Fungi</taxon>
        <taxon>Dikarya</taxon>
        <taxon>Basidiomycota</taxon>
        <taxon>Agaricomycotina</taxon>
        <taxon>Agaricomycetes</taxon>
        <taxon>Agaricomycetidae</taxon>
        <taxon>Agaricales</taxon>
        <taxon>Marasmiineae</taxon>
        <taxon>Physalacriaceae</taxon>
        <taxon>Armillaria</taxon>
    </lineage>
</organism>
<evidence type="ECO:0000313" key="2">
    <source>
        <dbReference type="EMBL" id="KAK0472009.1"/>
    </source>
</evidence>
<dbReference type="Proteomes" id="UP001175227">
    <property type="component" value="Unassembled WGS sequence"/>
</dbReference>
<feature type="signal peptide" evidence="1">
    <location>
        <begin position="1"/>
        <end position="32"/>
    </location>
</feature>
<evidence type="ECO:0000256" key="1">
    <source>
        <dbReference type="SAM" id="SignalP"/>
    </source>
</evidence>
<evidence type="ECO:0000313" key="3">
    <source>
        <dbReference type="Proteomes" id="UP001175227"/>
    </source>
</evidence>
<comment type="caution">
    <text evidence="2">The sequence shown here is derived from an EMBL/GenBank/DDBJ whole genome shotgun (WGS) entry which is preliminary data.</text>
</comment>
<gene>
    <name evidence="2" type="ORF">IW261DRAFT_1509635</name>
</gene>
<feature type="chain" id="PRO_5041295473" description="Secreted protein" evidence="1">
    <location>
        <begin position="33"/>
        <end position="73"/>
    </location>
</feature>
<dbReference type="EMBL" id="JAUEPR010000044">
    <property type="protein sequence ID" value="KAK0472009.1"/>
    <property type="molecule type" value="Genomic_DNA"/>
</dbReference>
<proteinExistence type="predicted"/>
<keyword evidence="3" id="KW-1185">Reference proteome</keyword>
<accession>A0AA39NUU8</accession>
<reference evidence="2" key="1">
    <citation type="submission" date="2023-06" db="EMBL/GenBank/DDBJ databases">
        <authorList>
            <consortium name="Lawrence Berkeley National Laboratory"/>
            <person name="Ahrendt S."/>
            <person name="Sahu N."/>
            <person name="Indic B."/>
            <person name="Wong-Bajracharya J."/>
            <person name="Merenyi Z."/>
            <person name="Ke H.-M."/>
            <person name="Monk M."/>
            <person name="Kocsube S."/>
            <person name="Drula E."/>
            <person name="Lipzen A."/>
            <person name="Balint B."/>
            <person name="Henrissat B."/>
            <person name="Andreopoulos B."/>
            <person name="Martin F.M."/>
            <person name="Harder C.B."/>
            <person name="Rigling D."/>
            <person name="Ford K.L."/>
            <person name="Foster G.D."/>
            <person name="Pangilinan J."/>
            <person name="Papanicolaou A."/>
            <person name="Barry K."/>
            <person name="LaButti K."/>
            <person name="Viragh M."/>
            <person name="Koriabine M."/>
            <person name="Yan M."/>
            <person name="Riley R."/>
            <person name="Champramary S."/>
            <person name="Plett K.L."/>
            <person name="Tsai I.J."/>
            <person name="Slot J."/>
            <person name="Sipos G."/>
            <person name="Plett J."/>
            <person name="Nagy L.G."/>
            <person name="Grigoriev I.V."/>
        </authorList>
    </citation>
    <scope>NUCLEOTIDE SEQUENCE</scope>
    <source>
        <strain evidence="2">ICMP 16352</strain>
    </source>
</reference>
<name>A0AA39NUU8_9AGAR</name>
<dbReference type="AlphaFoldDB" id="A0AA39NUU8"/>
<keyword evidence="1" id="KW-0732">Signal</keyword>